<dbReference type="SMART" id="SM00271">
    <property type="entry name" value="DnaJ"/>
    <property type="match status" value="1"/>
</dbReference>
<dbReference type="PROSITE" id="PS50076">
    <property type="entry name" value="DNAJ_2"/>
    <property type="match status" value="1"/>
</dbReference>
<evidence type="ECO:0000313" key="7">
    <source>
        <dbReference type="EMBL" id="KAI6654511.1"/>
    </source>
</evidence>
<dbReference type="InterPro" id="IPR036869">
    <property type="entry name" value="J_dom_sf"/>
</dbReference>
<evidence type="ECO:0000313" key="8">
    <source>
        <dbReference type="Proteomes" id="UP001165289"/>
    </source>
</evidence>
<evidence type="ECO:0000256" key="3">
    <source>
        <dbReference type="ARBA" id="ARBA00022490"/>
    </source>
</evidence>
<dbReference type="CDD" id="cd06257">
    <property type="entry name" value="DnaJ"/>
    <property type="match status" value="1"/>
</dbReference>
<dbReference type="PRINTS" id="PR00625">
    <property type="entry name" value="JDOMAIN"/>
</dbReference>
<dbReference type="Proteomes" id="UP001165289">
    <property type="component" value="Unassembled WGS sequence"/>
</dbReference>
<comment type="subcellular location">
    <subcellularLocation>
        <location evidence="2">Cytoplasm</location>
    </subcellularLocation>
    <subcellularLocation>
        <location evidence="1">Nucleus</location>
    </subcellularLocation>
</comment>
<dbReference type="InterPro" id="IPR052094">
    <property type="entry name" value="Pre-mRNA-splicing_ERAD"/>
</dbReference>
<gene>
    <name evidence="7" type="ORF">LOD99_907</name>
</gene>
<dbReference type="EMBL" id="JAKMXF010000222">
    <property type="protein sequence ID" value="KAI6654511.1"/>
    <property type="molecule type" value="Genomic_DNA"/>
</dbReference>
<evidence type="ECO:0000256" key="4">
    <source>
        <dbReference type="ARBA" id="ARBA00023186"/>
    </source>
</evidence>
<dbReference type="Gene3D" id="3.30.70.330">
    <property type="match status" value="1"/>
</dbReference>
<sequence length="230" mass="26306">MASSSSINNFIKEFGETDLYTFLGVSIDSNVKEITSAYRKTALKYHPDKNPDEASAAMFRKLTSVYSLLTDNSARSAYDNLVRTRLASEKRRLEFSVKRRKLMQDLERREKQGEDLATKKMNHEIARLRKEGEARLLAETEILRQESKPEDETTCILRVKWELSKDVHCSYTKKTLTQMFAKYAESTTVVVSAGKGRALVELKSGPWTFQAINEVGINENPLTVEWLRKG</sequence>
<proteinExistence type="predicted"/>
<dbReference type="GO" id="GO:0005737">
    <property type="term" value="C:cytoplasm"/>
    <property type="evidence" value="ECO:0007669"/>
    <property type="project" value="UniProtKB-SubCell"/>
</dbReference>
<dbReference type="Pfam" id="PF00226">
    <property type="entry name" value="DnaJ"/>
    <property type="match status" value="1"/>
</dbReference>
<dbReference type="InterPro" id="IPR012677">
    <property type="entry name" value="Nucleotide-bd_a/b_plait_sf"/>
</dbReference>
<dbReference type="AlphaFoldDB" id="A0AAV7K0P8"/>
<feature type="domain" description="J" evidence="6">
    <location>
        <begin position="18"/>
        <end position="82"/>
    </location>
</feature>
<dbReference type="Gene3D" id="1.10.287.110">
    <property type="entry name" value="DnaJ domain"/>
    <property type="match status" value="1"/>
</dbReference>
<evidence type="ECO:0000259" key="6">
    <source>
        <dbReference type="PROSITE" id="PS50076"/>
    </source>
</evidence>
<evidence type="ECO:0000256" key="5">
    <source>
        <dbReference type="ARBA" id="ARBA00023242"/>
    </source>
</evidence>
<keyword evidence="5" id="KW-0539">Nucleus</keyword>
<evidence type="ECO:0000256" key="2">
    <source>
        <dbReference type="ARBA" id="ARBA00004496"/>
    </source>
</evidence>
<dbReference type="InterPro" id="IPR018253">
    <property type="entry name" value="DnaJ_domain_CS"/>
</dbReference>
<comment type="caution">
    <text evidence="7">The sequence shown here is derived from an EMBL/GenBank/DDBJ whole genome shotgun (WGS) entry which is preliminary data.</text>
</comment>
<dbReference type="PANTHER" id="PTHR44313">
    <property type="entry name" value="DNAJ HOMOLOG SUBFAMILY C MEMBER 17"/>
    <property type="match status" value="1"/>
</dbReference>
<dbReference type="GO" id="GO:0005681">
    <property type="term" value="C:spliceosomal complex"/>
    <property type="evidence" value="ECO:0007669"/>
    <property type="project" value="TreeGrafter"/>
</dbReference>
<dbReference type="PANTHER" id="PTHR44313:SF1">
    <property type="entry name" value="DNAJ HOMOLOG SUBFAMILY C MEMBER 17"/>
    <property type="match status" value="1"/>
</dbReference>
<name>A0AAV7K0P8_9METZ</name>
<dbReference type="SUPFAM" id="SSF46565">
    <property type="entry name" value="Chaperone J-domain"/>
    <property type="match status" value="1"/>
</dbReference>
<evidence type="ECO:0000256" key="1">
    <source>
        <dbReference type="ARBA" id="ARBA00004123"/>
    </source>
</evidence>
<keyword evidence="3" id="KW-0963">Cytoplasm</keyword>
<dbReference type="InterPro" id="IPR001623">
    <property type="entry name" value="DnaJ_domain"/>
</dbReference>
<dbReference type="PROSITE" id="PS00636">
    <property type="entry name" value="DNAJ_1"/>
    <property type="match status" value="1"/>
</dbReference>
<reference evidence="7 8" key="1">
    <citation type="journal article" date="2023" name="BMC Biol.">
        <title>The compact genome of the sponge Oopsacas minuta (Hexactinellida) is lacking key metazoan core genes.</title>
        <authorList>
            <person name="Santini S."/>
            <person name="Schenkelaars Q."/>
            <person name="Jourda C."/>
            <person name="Duchesne M."/>
            <person name="Belahbib H."/>
            <person name="Rocher C."/>
            <person name="Selva M."/>
            <person name="Riesgo A."/>
            <person name="Vervoort M."/>
            <person name="Leys S.P."/>
            <person name="Kodjabachian L."/>
            <person name="Le Bivic A."/>
            <person name="Borchiellini C."/>
            <person name="Claverie J.M."/>
            <person name="Renard E."/>
        </authorList>
    </citation>
    <scope>NUCLEOTIDE SEQUENCE [LARGE SCALE GENOMIC DNA]</scope>
    <source>
        <strain evidence="7">SPO-2</strain>
    </source>
</reference>
<protein>
    <recommendedName>
        <fullName evidence="6">J domain-containing protein</fullName>
    </recommendedName>
</protein>
<dbReference type="GO" id="GO:0000390">
    <property type="term" value="P:spliceosomal complex disassembly"/>
    <property type="evidence" value="ECO:0007669"/>
    <property type="project" value="TreeGrafter"/>
</dbReference>
<accession>A0AAV7K0P8</accession>
<organism evidence="7 8">
    <name type="scientific">Oopsacas minuta</name>
    <dbReference type="NCBI Taxonomy" id="111878"/>
    <lineage>
        <taxon>Eukaryota</taxon>
        <taxon>Metazoa</taxon>
        <taxon>Porifera</taxon>
        <taxon>Hexactinellida</taxon>
        <taxon>Hexasterophora</taxon>
        <taxon>Lyssacinosida</taxon>
        <taxon>Leucopsacidae</taxon>
        <taxon>Oopsacas</taxon>
    </lineage>
</organism>
<keyword evidence="8" id="KW-1185">Reference proteome</keyword>
<keyword evidence="4" id="KW-0143">Chaperone</keyword>